<evidence type="ECO:0000313" key="8">
    <source>
        <dbReference type="Proteomes" id="UP000009022"/>
    </source>
</evidence>
<evidence type="ECO:0000256" key="1">
    <source>
        <dbReference type="ARBA" id="ARBA00004141"/>
    </source>
</evidence>
<evidence type="ECO:0000313" key="7">
    <source>
        <dbReference type="EMBL" id="EDV26904.1"/>
    </source>
</evidence>
<comment type="similarity">
    <text evidence="2">Belongs to the TspO/BZRP family.</text>
</comment>
<feature type="transmembrane region" description="Helical" evidence="6">
    <location>
        <begin position="12"/>
        <end position="35"/>
    </location>
</feature>
<accession>B3RRP3</accession>
<keyword evidence="8" id="KW-1185">Reference proteome</keyword>
<reference evidence="7 8" key="1">
    <citation type="journal article" date="2008" name="Nature">
        <title>The Trichoplax genome and the nature of placozoans.</title>
        <authorList>
            <person name="Srivastava M."/>
            <person name="Begovic E."/>
            <person name="Chapman J."/>
            <person name="Putnam N.H."/>
            <person name="Hellsten U."/>
            <person name="Kawashima T."/>
            <person name="Kuo A."/>
            <person name="Mitros T."/>
            <person name="Salamov A."/>
            <person name="Carpenter M.L."/>
            <person name="Signorovitch A.Y."/>
            <person name="Moreno M.A."/>
            <person name="Kamm K."/>
            <person name="Grimwood J."/>
            <person name="Schmutz J."/>
            <person name="Shapiro H."/>
            <person name="Grigoriev I.V."/>
            <person name="Buss L.W."/>
            <person name="Schierwater B."/>
            <person name="Dellaporta S.L."/>
            <person name="Rokhsar D.S."/>
        </authorList>
    </citation>
    <scope>NUCLEOTIDE SEQUENCE [LARGE SCALE GENOMIC DNA]</scope>
    <source>
        <strain evidence="7 8">Grell-BS-1999</strain>
    </source>
</reference>
<dbReference type="KEGG" id="tad:TRIADDRAFT_37351"/>
<comment type="subcellular location">
    <subcellularLocation>
        <location evidence="1">Membrane</location>
        <topology evidence="1">Multi-pass membrane protein</topology>
    </subcellularLocation>
</comment>
<dbReference type="PIRSF" id="PIRSF005859">
    <property type="entry name" value="PBR"/>
    <property type="match status" value="1"/>
</dbReference>
<evidence type="ECO:0000256" key="3">
    <source>
        <dbReference type="ARBA" id="ARBA00022692"/>
    </source>
</evidence>
<dbReference type="PANTHER" id="PTHR10057:SF0">
    <property type="entry name" value="TRANSLOCATOR PROTEIN"/>
    <property type="match status" value="1"/>
</dbReference>
<dbReference type="RefSeq" id="XP_002110900.1">
    <property type="nucleotide sequence ID" value="XM_002110864.1"/>
</dbReference>
<dbReference type="STRING" id="10228.B3RRP3"/>
<dbReference type="OrthoDB" id="8841220at2759"/>
<dbReference type="CDD" id="cd15904">
    <property type="entry name" value="TSPO_MBR"/>
    <property type="match status" value="1"/>
</dbReference>
<dbReference type="eggNOG" id="KOG3797">
    <property type="taxonomic scope" value="Eukaryota"/>
</dbReference>
<dbReference type="FunFam" id="1.20.1260.100:FF:000001">
    <property type="entry name" value="translocator protein 2"/>
    <property type="match status" value="1"/>
</dbReference>
<dbReference type="Proteomes" id="UP000009022">
    <property type="component" value="Unassembled WGS sequence"/>
</dbReference>
<evidence type="ECO:0000256" key="5">
    <source>
        <dbReference type="ARBA" id="ARBA00023136"/>
    </source>
</evidence>
<dbReference type="OMA" id="SWYPINK"/>
<dbReference type="AlphaFoldDB" id="B3RRP3"/>
<feature type="transmembrane region" description="Helical" evidence="6">
    <location>
        <begin position="144"/>
        <end position="167"/>
    </location>
</feature>
<dbReference type="GO" id="GO:0033013">
    <property type="term" value="P:tetrapyrrole metabolic process"/>
    <property type="evidence" value="ECO:0007669"/>
    <property type="project" value="UniProtKB-ARBA"/>
</dbReference>
<name>B3RRP3_TRIAD</name>
<keyword evidence="5 6" id="KW-0472">Membrane</keyword>
<dbReference type="EMBL" id="DS985243">
    <property type="protein sequence ID" value="EDV26904.1"/>
    <property type="molecule type" value="Genomic_DNA"/>
</dbReference>
<dbReference type="Gene3D" id="1.20.1260.100">
    <property type="entry name" value="TspO/MBR protein"/>
    <property type="match status" value="1"/>
</dbReference>
<keyword evidence="4 6" id="KW-1133">Transmembrane helix</keyword>
<dbReference type="HOGENOM" id="CLU_091805_2_1_1"/>
<dbReference type="GO" id="GO:0005741">
    <property type="term" value="C:mitochondrial outer membrane"/>
    <property type="evidence" value="ECO:0000318"/>
    <property type="project" value="GO_Central"/>
</dbReference>
<dbReference type="PhylomeDB" id="B3RRP3"/>
<dbReference type="InterPro" id="IPR038330">
    <property type="entry name" value="TspO/MBR-related_sf"/>
</dbReference>
<sequence length="173" mass="19742">MSVVDYLRTKILVYWWQLILFVVSANLAGVIPALFSDVGRGGWYGQLKKPGFTPPNAAFTPVWTYLYCTMGLAAFLVWRDGDGFTGKAGLSLRVYFFNLLLNLTWTPVFFNGRSLEGGAIIIIMLVAVVITLMFLFWKFNRLSSLLLFPYLIWLSIATSLNFTLYAMNRYDEF</sequence>
<evidence type="ECO:0000256" key="2">
    <source>
        <dbReference type="ARBA" id="ARBA00007524"/>
    </source>
</evidence>
<dbReference type="PANTHER" id="PTHR10057">
    <property type="entry name" value="PERIPHERAL-TYPE BENZODIAZEPINE RECEPTOR"/>
    <property type="match status" value="1"/>
</dbReference>
<evidence type="ECO:0000256" key="4">
    <source>
        <dbReference type="ARBA" id="ARBA00022989"/>
    </source>
</evidence>
<dbReference type="CTD" id="6751598"/>
<evidence type="ECO:0000256" key="6">
    <source>
        <dbReference type="SAM" id="Phobius"/>
    </source>
</evidence>
<feature type="transmembrane region" description="Helical" evidence="6">
    <location>
        <begin position="55"/>
        <end position="78"/>
    </location>
</feature>
<feature type="transmembrane region" description="Helical" evidence="6">
    <location>
        <begin position="117"/>
        <end position="137"/>
    </location>
</feature>
<keyword evidence="3 6" id="KW-0812">Transmembrane</keyword>
<feature type="transmembrane region" description="Helical" evidence="6">
    <location>
        <begin position="90"/>
        <end position="111"/>
    </location>
</feature>
<dbReference type="InParanoid" id="B3RRP3"/>
<protein>
    <submittedName>
        <fullName evidence="7">Uncharacterized protein</fullName>
    </submittedName>
</protein>
<proteinExistence type="inferred from homology"/>
<gene>
    <name evidence="7" type="ORF">TRIADDRAFT_37351</name>
</gene>
<organism evidence="7 8">
    <name type="scientific">Trichoplax adhaerens</name>
    <name type="common">Trichoplax reptans</name>
    <dbReference type="NCBI Taxonomy" id="10228"/>
    <lineage>
        <taxon>Eukaryota</taxon>
        <taxon>Metazoa</taxon>
        <taxon>Placozoa</taxon>
        <taxon>Uniplacotomia</taxon>
        <taxon>Trichoplacea</taxon>
        <taxon>Trichoplacidae</taxon>
        <taxon>Trichoplax</taxon>
    </lineage>
</organism>
<dbReference type="GeneID" id="6751598"/>
<dbReference type="Pfam" id="PF03073">
    <property type="entry name" value="TspO_MBR"/>
    <property type="match status" value="1"/>
</dbReference>
<dbReference type="InterPro" id="IPR004307">
    <property type="entry name" value="TspO_MBR"/>
</dbReference>